<dbReference type="InterPro" id="IPR020946">
    <property type="entry name" value="Flavin_mOase-like"/>
</dbReference>
<accession>A0A2V1HVU9</accession>
<reference evidence="5 6" key="1">
    <citation type="submission" date="2018-05" db="EMBL/GenBank/DDBJ databases">
        <title>Amnibacterium sp. M8JJ-5, whole genome shotgun sequence.</title>
        <authorList>
            <person name="Tuo L."/>
        </authorList>
    </citation>
    <scope>NUCLEOTIDE SEQUENCE [LARGE SCALE GENOMIC DNA]</scope>
    <source>
        <strain evidence="5 6">M8JJ-5</strain>
    </source>
</reference>
<dbReference type="OrthoDB" id="5168853at2"/>
<dbReference type="SUPFAM" id="SSF51905">
    <property type="entry name" value="FAD/NAD(P)-binding domain"/>
    <property type="match status" value="2"/>
</dbReference>
<dbReference type="PRINTS" id="PR00419">
    <property type="entry name" value="ADXRDTASE"/>
</dbReference>
<keyword evidence="2" id="KW-0285">Flavoprotein</keyword>
<dbReference type="Proteomes" id="UP000244893">
    <property type="component" value="Unassembled WGS sequence"/>
</dbReference>
<evidence type="ECO:0000256" key="4">
    <source>
        <dbReference type="ARBA" id="ARBA00023002"/>
    </source>
</evidence>
<dbReference type="Gene3D" id="3.50.50.60">
    <property type="entry name" value="FAD/NAD(P)-binding domain"/>
    <property type="match status" value="2"/>
</dbReference>
<keyword evidence="5" id="KW-0503">Monooxygenase</keyword>
<protein>
    <submittedName>
        <fullName evidence="5">4-hydroxyacetophenone monooxygenase</fullName>
    </submittedName>
</protein>
<dbReference type="AlphaFoldDB" id="A0A2V1HVU9"/>
<dbReference type="EMBL" id="QEOP01000002">
    <property type="protein sequence ID" value="PVZ94517.1"/>
    <property type="molecule type" value="Genomic_DNA"/>
</dbReference>
<organism evidence="5 6">
    <name type="scientific">Amnibacterium flavum</name>
    <dbReference type="NCBI Taxonomy" id="2173173"/>
    <lineage>
        <taxon>Bacteria</taxon>
        <taxon>Bacillati</taxon>
        <taxon>Actinomycetota</taxon>
        <taxon>Actinomycetes</taxon>
        <taxon>Micrococcales</taxon>
        <taxon>Microbacteriaceae</taxon>
        <taxon>Amnibacterium</taxon>
    </lineage>
</organism>
<dbReference type="RefSeq" id="WP_116757028.1">
    <property type="nucleotide sequence ID" value="NZ_JBHUEX010000001.1"/>
</dbReference>
<evidence type="ECO:0000256" key="2">
    <source>
        <dbReference type="ARBA" id="ARBA00022630"/>
    </source>
</evidence>
<proteinExistence type="inferred from homology"/>
<dbReference type="InterPro" id="IPR051209">
    <property type="entry name" value="FAD-bind_Monooxygenase_sf"/>
</dbReference>
<dbReference type="PANTHER" id="PTHR42877">
    <property type="entry name" value="L-ORNITHINE N(5)-MONOOXYGENASE-RELATED"/>
    <property type="match status" value="1"/>
</dbReference>
<dbReference type="GO" id="GO:0050660">
    <property type="term" value="F:flavin adenine dinucleotide binding"/>
    <property type="evidence" value="ECO:0007669"/>
    <property type="project" value="InterPro"/>
</dbReference>
<name>A0A2V1HVU9_9MICO</name>
<evidence type="ECO:0000256" key="3">
    <source>
        <dbReference type="ARBA" id="ARBA00022827"/>
    </source>
</evidence>
<dbReference type="GO" id="GO:0004499">
    <property type="term" value="F:N,N-dimethylaniline monooxygenase activity"/>
    <property type="evidence" value="ECO:0007669"/>
    <property type="project" value="InterPro"/>
</dbReference>
<sequence>MKSVRVAIIGAGFAGVGLAASLLRKGVRDVTVFERSGEVGGVWRDNTYPGAACDVPSYLYSYSFAPKRDWSRRYAPQQEIQDYIVETADKLGVTPLVRFNTEIVSAVWHEVDQEWQLTDRAGNRTAFEVVVFSCGQMSQPLIPELVGADEFSGPTMHSARWNPEIDLAGKRVAVVGTGASAIQFVPEIAKIAERVTVYQRSPVHVMPKPDPVYEKPMSRWQFWSRRYALFLQKEALSARVNHFPGLMKRKESQFAEHLVAQVPDETLRAKVMPHDRFGCKRILVSDHWYPALLRDNVEVVPSRVARVGAHEVVAADGESREADVIIYGTGFQSTRFMLPLDIVGVDGISLEERWNVGAAAYLGTQVAGFPNLFLTYGPNSNVGHNSILFMIESQIHYIVSAVRRIAKGKARSVVVSDGVFARFNERIQHRSQHTVYATGCTNWFINENGVHTQNWPGSVIPYWWRTRWIRPRHMVESS</sequence>
<dbReference type="GO" id="GO:0050661">
    <property type="term" value="F:NADP binding"/>
    <property type="evidence" value="ECO:0007669"/>
    <property type="project" value="InterPro"/>
</dbReference>
<dbReference type="Pfam" id="PF00743">
    <property type="entry name" value="FMO-like"/>
    <property type="match status" value="1"/>
</dbReference>
<comment type="similarity">
    <text evidence="1">Belongs to the FAD-binding monooxygenase family.</text>
</comment>
<evidence type="ECO:0000313" key="5">
    <source>
        <dbReference type="EMBL" id="PVZ94517.1"/>
    </source>
</evidence>
<keyword evidence="3" id="KW-0274">FAD</keyword>
<gene>
    <name evidence="5" type="ORF">DDQ50_12515</name>
</gene>
<dbReference type="InterPro" id="IPR036188">
    <property type="entry name" value="FAD/NAD-bd_sf"/>
</dbReference>
<dbReference type="PANTHER" id="PTHR42877:SF4">
    <property type="entry name" value="FAD_NAD(P)-BINDING DOMAIN-CONTAINING PROTEIN-RELATED"/>
    <property type="match status" value="1"/>
</dbReference>
<evidence type="ECO:0000256" key="1">
    <source>
        <dbReference type="ARBA" id="ARBA00010139"/>
    </source>
</evidence>
<keyword evidence="6" id="KW-1185">Reference proteome</keyword>
<evidence type="ECO:0000313" key="6">
    <source>
        <dbReference type="Proteomes" id="UP000244893"/>
    </source>
</evidence>
<comment type="caution">
    <text evidence="5">The sequence shown here is derived from an EMBL/GenBank/DDBJ whole genome shotgun (WGS) entry which is preliminary data.</text>
</comment>
<keyword evidence="4" id="KW-0560">Oxidoreductase</keyword>